<organism evidence="2 3">
    <name type="scientific">Shewanella intestini</name>
    <dbReference type="NCBI Taxonomy" id="2017544"/>
    <lineage>
        <taxon>Bacteria</taxon>
        <taxon>Pseudomonadati</taxon>
        <taxon>Pseudomonadota</taxon>
        <taxon>Gammaproteobacteria</taxon>
        <taxon>Alteromonadales</taxon>
        <taxon>Shewanellaceae</taxon>
        <taxon>Shewanella</taxon>
    </lineage>
</organism>
<gene>
    <name evidence="2" type="ORF">G3R48_12410</name>
</gene>
<evidence type="ECO:0000256" key="1">
    <source>
        <dbReference type="SAM" id="SignalP"/>
    </source>
</evidence>
<sequence length="314" mass="36275">MKKLLCYCSIFMFNLSLINTAWALDIVILNKPSSNNDARYNYTHDLLTLVMEQTAEQYGAADIHNAPIAMTRNRTLAELKSGKLINVMPQVSSKEWDQQLLAVNIPIRKGIQGFRVFIIRSSDSNLLPSISNLQQLKSIPTGAMHSWSAYQIMKYNGFKMVNGANYDGLFHMLIKQRFDTFSRGINEVYQEIDSREQQYPQLMIDESTLVYMPLPTVFYVSPNAPKLAERIEKGLMSIMENGIFDDFFYQHFCPILIKSKLSQRQLFELENPMLNADFLQQAKANHWLLDPSQPIKQRCQNYVQPTLPNRLHNH</sequence>
<accession>A0ABS5I617</accession>
<feature type="chain" id="PRO_5047053822" description="Transporter substrate-binding domain-containing protein" evidence="1">
    <location>
        <begin position="24"/>
        <end position="314"/>
    </location>
</feature>
<keyword evidence="1" id="KW-0732">Signal</keyword>
<dbReference type="SUPFAM" id="SSF53850">
    <property type="entry name" value="Periplasmic binding protein-like II"/>
    <property type="match status" value="1"/>
</dbReference>
<keyword evidence="3" id="KW-1185">Reference proteome</keyword>
<name>A0ABS5I617_9GAMM</name>
<feature type="signal peptide" evidence="1">
    <location>
        <begin position="1"/>
        <end position="23"/>
    </location>
</feature>
<reference evidence="2 3" key="1">
    <citation type="submission" date="2020-02" db="EMBL/GenBank/DDBJ databases">
        <title>Shewanella WXL01 sp. nov., a marine bacterium isolated from green algae in Luhuitou Fringing Reef (Northern South China Sea).</title>
        <authorList>
            <person name="Wang X."/>
        </authorList>
    </citation>
    <scope>NUCLEOTIDE SEQUENCE [LARGE SCALE GENOMIC DNA]</scope>
    <source>
        <strain evidence="2 3">MCCC 1A01895</strain>
    </source>
</reference>
<evidence type="ECO:0000313" key="2">
    <source>
        <dbReference type="EMBL" id="MBR9728780.1"/>
    </source>
</evidence>
<evidence type="ECO:0000313" key="3">
    <source>
        <dbReference type="Proteomes" id="UP000811844"/>
    </source>
</evidence>
<dbReference type="Proteomes" id="UP000811844">
    <property type="component" value="Unassembled WGS sequence"/>
</dbReference>
<dbReference type="EMBL" id="JAAIKR010000012">
    <property type="protein sequence ID" value="MBR9728780.1"/>
    <property type="molecule type" value="Genomic_DNA"/>
</dbReference>
<protein>
    <recommendedName>
        <fullName evidence="4">Transporter substrate-binding domain-containing protein</fullName>
    </recommendedName>
</protein>
<comment type="caution">
    <text evidence="2">The sequence shown here is derived from an EMBL/GenBank/DDBJ whole genome shotgun (WGS) entry which is preliminary data.</text>
</comment>
<proteinExistence type="predicted"/>
<evidence type="ECO:0008006" key="4">
    <source>
        <dbReference type="Google" id="ProtNLM"/>
    </source>
</evidence>
<dbReference type="RefSeq" id="WP_153665069.1">
    <property type="nucleotide sequence ID" value="NZ_JAAIKR010000012.1"/>
</dbReference>